<comment type="caution">
    <text evidence="1">The sequence shown here is derived from an EMBL/GenBank/DDBJ whole genome shotgun (WGS) entry which is preliminary data.</text>
</comment>
<proteinExistence type="predicted"/>
<dbReference type="Proteomes" id="UP000664288">
    <property type="component" value="Unassembled WGS sequence"/>
</dbReference>
<name>A0ABS3J9U6_9HYPH</name>
<evidence type="ECO:0000313" key="1">
    <source>
        <dbReference type="EMBL" id="MBO0906450.1"/>
    </source>
</evidence>
<dbReference type="Gene3D" id="2.30.30.110">
    <property type="match status" value="1"/>
</dbReference>
<keyword evidence="2" id="KW-1185">Reference proteome</keyword>
<dbReference type="Pfam" id="PF02452">
    <property type="entry name" value="PemK_toxin"/>
    <property type="match status" value="1"/>
</dbReference>
<dbReference type="InterPro" id="IPR003477">
    <property type="entry name" value="PemK-like"/>
</dbReference>
<sequence length="112" mass="12259">MKRGSVVIVSAQGDYGKPRPAVVVQRSETIGLLDSITVCMMTSDLVRDGPMRITVEPASENGLRLVSQVQIEKMMTFPRAKVRGPIGMLAAHEIKSIGHGLTLFLDLLEIKR</sequence>
<reference evidence="1 2" key="1">
    <citation type="submission" date="2021-03" db="EMBL/GenBank/DDBJ databases">
        <title>Whole genome sequence of Jiella sp. MQZ13P-4.</title>
        <authorList>
            <person name="Tuo L."/>
        </authorList>
    </citation>
    <scope>NUCLEOTIDE SEQUENCE [LARGE SCALE GENOMIC DNA]</scope>
    <source>
        <strain evidence="1 2">MQZ13P-4</strain>
    </source>
</reference>
<protein>
    <submittedName>
        <fullName evidence="1">Type II toxin-antitoxin system PemK/MazF family toxin</fullName>
    </submittedName>
</protein>
<accession>A0ABS3J9U6</accession>
<dbReference type="RefSeq" id="WP_207353081.1">
    <property type="nucleotide sequence ID" value="NZ_JAFMPY010000044.1"/>
</dbReference>
<dbReference type="EMBL" id="JAFMPY010000044">
    <property type="protein sequence ID" value="MBO0906450.1"/>
    <property type="molecule type" value="Genomic_DNA"/>
</dbReference>
<gene>
    <name evidence="1" type="ORF">J1C47_22595</name>
</gene>
<organism evidence="1 2">
    <name type="scientific">Jiella sonneratiae</name>
    <dbReference type="NCBI Taxonomy" id="2816856"/>
    <lineage>
        <taxon>Bacteria</taxon>
        <taxon>Pseudomonadati</taxon>
        <taxon>Pseudomonadota</taxon>
        <taxon>Alphaproteobacteria</taxon>
        <taxon>Hyphomicrobiales</taxon>
        <taxon>Aurantimonadaceae</taxon>
        <taxon>Jiella</taxon>
    </lineage>
</organism>
<evidence type="ECO:0000313" key="2">
    <source>
        <dbReference type="Proteomes" id="UP000664288"/>
    </source>
</evidence>
<dbReference type="InterPro" id="IPR011067">
    <property type="entry name" value="Plasmid_toxin/cell-grow_inhib"/>
</dbReference>
<dbReference type="SUPFAM" id="SSF50118">
    <property type="entry name" value="Cell growth inhibitor/plasmid maintenance toxic component"/>
    <property type="match status" value="1"/>
</dbReference>